<feature type="compositionally biased region" description="Low complexity" evidence="1">
    <location>
        <begin position="385"/>
        <end position="396"/>
    </location>
</feature>
<keyword evidence="3" id="KW-1185">Reference proteome</keyword>
<feature type="region of interest" description="Disordered" evidence="1">
    <location>
        <begin position="307"/>
        <end position="357"/>
    </location>
</feature>
<evidence type="ECO:0000313" key="3">
    <source>
        <dbReference type="Proteomes" id="UP001151760"/>
    </source>
</evidence>
<feature type="compositionally biased region" description="Acidic residues" evidence="1">
    <location>
        <begin position="71"/>
        <end position="82"/>
    </location>
</feature>
<protein>
    <submittedName>
        <fullName evidence="2">Uncharacterized protein</fullName>
    </submittedName>
</protein>
<evidence type="ECO:0000313" key="2">
    <source>
        <dbReference type="EMBL" id="GJT83696.1"/>
    </source>
</evidence>
<feature type="compositionally biased region" description="Polar residues" evidence="1">
    <location>
        <begin position="313"/>
        <end position="348"/>
    </location>
</feature>
<feature type="region of interest" description="Disordered" evidence="1">
    <location>
        <begin position="185"/>
        <end position="229"/>
    </location>
</feature>
<reference evidence="2" key="2">
    <citation type="submission" date="2022-01" db="EMBL/GenBank/DDBJ databases">
        <authorList>
            <person name="Yamashiro T."/>
            <person name="Shiraishi A."/>
            <person name="Satake H."/>
            <person name="Nakayama K."/>
        </authorList>
    </citation>
    <scope>NUCLEOTIDE SEQUENCE</scope>
</reference>
<dbReference type="Proteomes" id="UP001151760">
    <property type="component" value="Unassembled WGS sequence"/>
</dbReference>
<sequence>MFCDLDPESSQPHITEIPNVSEPTEIPNVANQTEYPNDAENRDEHSDGGQESEDRDGHSDGGEESEKSDDSDFDVELEDRIEDVEVDMDDFRKYTDANVEWVGPNVVPTENTQPVEDEVFEDLDLEDFDSGSYPDDVENNRKKALRMLARKHKPVDGNIYSENFIVANFSLTKNYNKKMVAKFHNEDGSQFGPNGPSGSSGKSKMEKTKKVDSQSQSTTNKDKAGKPKVNVKDFQSCPWALHCSKAKNEESWFKINPCNGPDMWKKSPSPITLTPPDYHTPVGRPPKKRKKSAAELYDGMVKKGKLSRAGKSVLQTNVPSRQLVNQSQASQASVNPSTPTANQSQTFVRPTPSLIPTKPSVMNTAPFLSPTAPFVTASPSAPSLRPTTPFVTPRFTKNTTSRLSPIKKVAAKRGKGKNVKK</sequence>
<organism evidence="2 3">
    <name type="scientific">Tanacetum coccineum</name>
    <dbReference type="NCBI Taxonomy" id="301880"/>
    <lineage>
        <taxon>Eukaryota</taxon>
        <taxon>Viridiplantae</taxon>
        <taxon>Streptophyta</taxon>
        <taxon>Embryophyta</taxon>
        <taxon>Tracheophyta</taxon>
        <taxon>Spermatophyta</taxon>
        <taxon>Magnoliopsida</taxon>
        <taxon>eudicotyledons</taxon>
        <taxon>Gunneridae</taxon>
        <taxon>Pentapetalae</taxon>
        <taxon>asterids</taxon>
        <taxon>campanulids</taxon>
        <taxon>Asterales</taxon>
        <taxon>Asteraceae</taxon>
        <taxon>Asteroideae</taxon>
        <taxon>Anthemideae</taxon>
        <taxon>Anthemidinae</taxon>
        <taxon>Tanacetum</taxon>
    </lineage>
</organism>
<reference evidence="2" key="1">
    <citation type="journal article" date="2022" name="Int. J. Mol. Sci.">
        <title>Draft Genome of Tanacetum Coccineum: Genomic Comparison of Closely Related Tanacetum-Family Plants.</title>
        <authorList>
            <person name="Yamashiro T."/>
            <person name="Shiraishi A."/>
            <person name="Nakayama K."/>
            <person name="Satake H."/>
        </authorList>
    </citation>
    <scope>NUCLEOTIDE SEQUENCE</scope>
</reference>
<feature type="compositionally biased region" description="Basic and acidic residues" evidence="1">
    <location>
        <begin position="203"/>
        <end position="212"/>
    </location>
</feature>
<gene>
    <name evidence="2" type="ORF">Tco_1058038</name>
</gene>
<feature type="region of interest" description="Disordered" evidence="1">
    <location>
        <begin position="274"/>
        <end position="293"/>
    </location>
</feature>
<comment type="caution">
    <text evidence="2">The sequence shown here is derived from an EMBL/GenBank/DDBJ whole genome shotgun (WGS) entry which is preliminary data.</text>
</comment>
<feature type="region of interest" description="Disordered" evidence="1">
    <location>
        <begin position="1"/>
        <end position="82"/>
    </location>
</feature>
<feature type="compositionally biased region" description="Low complexity" evidence="1">
    <location>
        <begin position="188"/>
        <end position="202"/>
    </location>
</feature>
<feature type="compositionally biased region" description="Basic and acidic residues" evidence="1">
    <location>
        <begin position="55"/>
        <end position="70"/>
    </location>
</feature>
<feature type="compositionally biased region" description="Basic and acidic residues" evidence="1">
    <location>
        <begin position="39"/>
        <end position="48"/>
    </location>
</feature>
<feature type="region of interest" description="Disordered" evidence="1">
    <location>
        <begin position="376"/>
        <end position="421"/>
    </location>
</feature>
<name>A0ABQ5H809_9ASTR</name>
<feature type="compositionally biased region" description="Basic residues" evidence="1">
    <location>
        <begin position="409"/>
        <end position="421"/>
    </location>
</feature>
<accession>A0ABQ5H809</accession>
<proteinExistence type="predicted"/>
<dbReference type="EMBL" id="BQNB010019285">
    <property type="protein sequence ID" value="GJT83696.1"/>
    <property type="molecule type" value="Genomic_DNA"/>
</dbReference>
<evidence type="ECO:0000256" key="1">
    <source>
        <dbReference type="SAM" id="MobiDB-lite"/>
    </source>
</evidence>